<evidence type="ECO:0000256" key="1">
    <source>
        <dbReference type="SAM" id="MobiDB-lite"/>
    </source>
</evidence>
<dbReference type="AlphaFoldDB" id="A0A1B7P4S7"/>
<comment type="caution">
    <text evidence="2">The sequence shown here is derived from an EMBL/GenBank/DDBJ whole genome shotgun (WGS) entry which is preliminary data.</text>
</comment>
<evidence type="ECO:0000313" key="2">
    <source>
        <dbReference type="EMBL" id="OAX84042.1"/>
    </source>
</evidence>
<organism evidence="2 3">
    <name type="scientific">Emergomyces africanus</name>
    <dbReference type="NCBI Taxonomy" id="1955775"/>
    <lineage>
        <taxon>Eukaryota</taxon>
        <taxon>Fungi</taxon>
        <taxon>Dikarya</taxon>
        <taxon>Ascomycota</taxon>
        <taxon>Pezizomycotina</taxon>
        <taxon>Eurotiomycetes</taxon>
        <taxon>Eurotiomycetidae</taxon>
        <taxon>Onygenales</taxon>
        <taxon>Ajellomycetaceae</taxon>
        <taxon>Emergomyces</taxon>
    </lineage>
</organism>
<reference evidence="2 3" key="1">
    <citation type="submission" date="2015-07" db="EMBL/GenBank/DDBJ databases">
        <title>Emmonsia species relationships and genome sequence.</title>
        <authorList>
            <person name="Cuomo C.A."/>
            <person name="Schwartz I.S."/>
            <person name="Kenyon C."/>
            <person name="de Hoog G.S."/>
            <person name="Govender N.P."/>
            <person name="Botha A."/>
            <person name="Moreno L."/>
            <person name="de Vries M."/>
            <person name="Munoz J.F."/>
            <person name="Stielow J.B."/>
        </authorList>
    </citation>
    <scope>NUCLEOTIDE SEQUENCE [LARGE SCALE GENOMIC DNA]</scope>
    <source>
        <strain evidence="2 3">CBS 136260</strain>
    </source>
</reference>
<proteinExistence type="predicted"/>
<feature type="region of interest" description="Disordered" evidence="1">
    <location>
        <begin position="70"/>
        <end position="93"/>
    </location>
</feature>
<keyword evidence="3" id="KW-1185">Reference proteome</keyword>
<dbReference type="Proteomes" id="UP000091918">
    <property type="component" value="Unassembled WGS sequence"/>
</dbReference>
<name>A0A1B7P4S7_9EURO</name>
<accession>A0A1B7P4S7</accession>
<dbReference type="EMBL" id="LGUA01000109">
    <property type="protein sequence ID" value="OAX84042.1"/>
    <property type="molecule type" value="Genomic_DNA"/>
</dbReference>
<evidence type="ECO:0000313" key="3">
    <source>
        <dbReference type="Proteomes" id="UP000091918"/>
    </source>
</evidence>
<protein>
    <submittedName>
        <fullName evidence="2">Uncharacterized protein</fullName>
    </submittedName>
</protein>
<sequence length="93" mass="10148">MEKSIPAIRPMRVYCRKESLKTPEPIKTPLKARSFCVSITLAALHMAEMIGQISSDFAAETGQAKKVSLACPAADPKPIGREEAPNRHSPTIM</sequence>
<gene>
    <name evidence="2" type="ORF">ACJ72_01577</name>
</gene>